<keyword evidence="4 7" id="KW-0812">Transmembrane</keyword>
<feature type="transmembrane region" description="Helical" evidence="7">
    <location>
        <begin position="312"/>
        <end position="338"/>
    </location>
</feature>
<dbReference type="PANTHER" id="PTHR30012">
    <property type="entry name" value="GENERAL SECRETION PATHWAY PROTEIN"/>
    <property type="match status" value="1"/>
</dbReference>
<evidence type="ECO:0000256" key="4">
    <source>
        <dbReference type="ARBA" id="ARBA00022692"/>
    </source>
</evidence>
<evidence type="ECO:0000256" key="1">
    <source>
        <dbReference type="ARBA" id="ARBA00004651"/>
    </source>
</evidence>
<organism evidence="9 10">
    <name type="scientific">Lacipirellula limnantheis</name>
    <dbReference type="NCBI Taxonomy" id="2528024"/>
    <lineage>
        <taxon>Bacteria</taxon>
        <taxon>Pseudomonadati</taxon>
        <taxon>Planctomycetota</taxon>
        <taxon>Planctomycetia</taxon>
        <taxon>Pirellulales</taxon>
        <taxon>Lacipirellulaceae</taxon>
        <taxon>Lacipirellula</taxon>
    </lineage>
</organism>
<comment type="subcellular location">
    <subcellularLocation>
        <location evidence="1">Cell membrane</location>
        <topology evidence="1">Multi-pass membrane protein</topology>
    </subcellularLocation>
</comment>
<feature type="transmembrane region" description="Helical" evidence="7">
    <location>
        <begin position="110"/>
        <end position="139"/>
    </location>
</feature>
<keyword evidence="10" id="KW-1185">Reference proteome</keyword>
<keyword evidence="3" id="KW-1003">Cell membrane</keyword>
<name>A0A517U3M3_9BACT</name>
<dbReference type="PANTHER" id="PTHR30012:SF0">
    <property type="entry name" value="TYPE II SECRETION SYSTEM PROTEIN F-RELATED"/>
    <property type="match status" value="1"/>
</dbReference>
<evidence type="ECO:0000313" key="9">
    <source>
        <dbReference type="EMBL" id="QDT75217.1"/>
    </source>
</evidence>
<dbReference type="InterPro" id="IPR003004">
    <property type="entry name" value="GspF/PilC"/>
</dbReference>
<feature type="domain" description="Type II secretion system protein GspF" evidence="8">
    <location>
        <begin position="214"/>
        <end position="332"/>
    </location>
</feature>
<gene>
    <name evidence="9" type="primary">epsF_6</name>
    <name evidence="9" type="ORF">I41_44270</name>
</gene>
<dbReference type="InterPro" id="IPR018076">
    <property type="entry name" value="T2SS_GspF_dom"/>
</dbReference>
<dbReference type="AlphaFoldDB" id="A0A517U3M3"/>
<dbReference type="Gene3D" id="1.20.81.30">
    <property type="entry name" value="Type II secretion system (T2SS), domain F"/>
    <property type="match status" value="2"/>
</dbReference>
<dbReference type="GO" id="GO:0005886">
    <property type="term" value="C:plasma membrane"/>
    <property type="evidence" value="ECO:0007669"/>
    <property type="project" value="UniProtKB-SubCell"/>
</dbReference>
<evidence type="ECO:0000256" key="2">
    <source>
        <dbReference type="ARBA" id="ARBA00005745"/>
    </source>
</evidence>
<evidence type="ECO:0000256" key="3">
    <source>
        <dbReference type="ARBA" id="ARBA00022475"/>
    </source>
</evidence>
<dbReference type="KEGG" id="llh:I41_44270"/>
<dbReference type="InterPro" id="IPR042094">
    <property type="entry name" value="T2SS_GspF_sf"/>
</dbReference>
<keyword evidence="5 7" id="KW-1133">Transmembrane helix</keyword>
<evidence type="ECO:0000256" key="6">
    <source>
        <dbReference type="ARBA" id="ARBA00023136"/>
    </source>
</evidence>
<dbReference type="Proteomes" id="UP000317909">
    <property type="component" value="Chromosome"/>
</dbReference>
<dbReference type="OrthoDB" id="279749at2"/>
<dbReference type="EMBL" id="CP036339">
    <property type="protein sequence ID" value="QDT75217.1"/>
    <property type="molecule type" value="Genomic_DNA"/>
</dbReference>
<dbReference type="Pfam" id="PF00482">
    <property type="entry name" value="T2SSF"/>
    <property type="match status" value="2"/>
</dbReference>
<feature type="transmembrane region" description="Helical" evidence="7">
    <location>
        <begin position="159"/>
        <end position="180"/>
    </location>
</feature>
<accession>A0A517U3M3</accession>
<reference evidence="9 10" key="1">
    <citation type="submission" date="2019-02" db="EMBL/GenBank/DDBJ databases">
        <title>Deep-cultivation of Planctomycetes and their phenomic and genomic characterization uncovers novel biology.</title>
        <authorList>
            <person name="Wiegand S."/>
            <person name="Jogler M."/>
            <person name="Boedeker C."/>
            <person name="Pinto D."/>
            <person name="Vollmers J."/>
            <person name="Rivas-Marin E."/>
            <person name="Kohn T."/>
            <person name="Peeters S.H."/>
            <person name="Heuer A."/>
            <person name="Rast P."/>
            <person name="Oberbeckmann S."/>
            <person name="Bunk B."/>
            <person name="Jeske O."/>
            <person name="Meyerdierks A."/>
            <person name="Storesund J.E."/>
            <person name="Kallscheuer N."/>
            <person name="Luecker S."/>
            <person name="Lage O.M."/>
            <person name="Pohl T."/>
            <person name="Merkel B.J."/>
            <person name="Hornburger P."/>
            <person name="Mueller R.-W."/>
            <person name="Bruemmer F."/>
            <person name="Labrenz M."/>
            <person name="Spormann A.M."/>
            <person name="Op den Camp H."/>
            <person name="Overmann J."/>
            <person name="Amann R."/>
            <person name="Jetten M.S.M."/>
            <person name="Mascher T."/>
            <person name="Medema M.H."/>
            <person name="Devos D.P."/>
            <person name="Kaster A.-K."/>
            <person name="Ovreas L."/>
            <person name="Rohde M."/>
            <person name="Galperin M.Y."/>
            <person name="Jogler C."/>
        </authorList>
    </citation>
    <scope>NUCLEOTIDE SEQUENCE [LARGE SCALE GENOMIC DNA]</scope>
    <source>
        <strain evidence="9 10">I41</strain>
    </source>
</reference>
<evidence type="ECO:0000256" key="7">
    <source>
        <dbReference type="SAM" id="Phobius"/>
    </source>
</evidence>
<proteinExistence type="inferred from homology"/>
<evidence type="ECO:0000256" key="5">
    <source>
        <dbReference type="ARBA" id="ARBA00022989"/>
    </source>
</evidence>
<evidence type="ECO:0000259" key="8">
    <source>
        <dbReference type="Pfam" id="PF00482"/>
    </source>
</evidence>
<protein>
    <submittedName>
        <fullName evidence="9">Type II secretion system protein F</fullName>
    </submittedName>
</protein>
<sequence length="347" mass="37046">MDTASLDDFMALNDQITALIRAQVPTGLELGSCGDQAAGTLEKINAAVARRVSRGESLADAIGDEPTAPAAYRSVMQAGWRSGNVQQALDNSSRLAESAEESRYRTRAAFFYPFLVCALAAVGITGFCLFIAPALAGLYLEFQIPESKTLRLLESLEGAVPYLIIGGVLLLAAIGLASLLRGRHAGSRRASDGHWWSGLTGASQTQFHQRCANFCEQLITLLDAGVSLAEGVPLAADACGDRTLEQGARAYAVAQSQRSSAASEERAARLFPPFLRWALWQTDESLTPSQALRLAASVYRESAQRRAEQSRIAIPIVACVFLGGGATLLYGLALFLPITELLQALAR</sequence>
<comment type="similarity">
    <text evidence="2">Belongs to the GSP F family.</text>
</comment>
<feature type="domain" description="Type II secretion system protein GspF" evidence="8">
    <location>
        <begin position="14"/>
        <end position="133"/>
    </location>
</feature>
<evidence type="ECO:0000313" key="10">
    <source>
        <dbReference type="Proteomes" id="UP000317909"/>
    </source>
</evidence>
<keyword evidence="6 7" id="KW-0472">Membrane</keyword>